<dbReference type="SUPFAM" id="SSF55811">
    <property type="entry name" value="Nudix"/>
    <property type="match status" value="1"/>
</dbReference>
<dbReference type="Pfam" id="PF00293">
    <property type="entry name" value="NUDIX"/>
    <property type="match status" value="1"/>
</dbReference>
<name>B3EJS9_CHLPB</name>
<dbReference type="PROSITE" id="PS51462">
    <property type="entry name" value="NUDIX"/>
    <property type="match status" value="1"/>
</dbReference>
<dbReference type="PROSITE" id="PS00893">
    <property type="entry name" value="NUDIX_BOX"/>
    <property type="match status" value="1"/>
</dbReference>
<proteinExistence type="inferred from homology"/>
<dbReference type="Gene3D" id="3.90.79.10">
    <property type="entry name" value="Nucleoside Triphosphate Pyrophosphohydrolase"/>
    <property type="match status" value="1"/>
</dbReference>
<dbReference type="HOGENOM" id="CLU_037162_20_2_10"/>
<dbReference type="GO" id="GO:0016787">
    <property type="term" value="F:hydrolase activity"/>
    <property type="evidence" value="ECO:0007669"/>
    <property type="project" value="UniProtKB-KW"/>
</dbReference>
<dbReference type="InterPro" id="IPR020476">
    <property type="entry name" value="Nudix_hydrolase"/>
</dbReference>
<comment type="similarity">
    <text evidence="2">Belongs to the Nudix hydrolase family.</text>
</comment>
<reference evidence="4" key="1">
    <citation type="submission" date="2008-06" db="EMBL/GenBank/DDBJ databases">
        <title>Complete sequence of Chlorobium phaeobacteroides BS1.</title>
        <authorList>
            <consortium name="US DOE Joint Genome Institute"/>
            <person name="Lucas S."/>
            <person name="Copeland A."/>
            <person name="Lapidus A."/>
            <person name="Glavina del Rio T."/>
            <person name="Dalin E."/>
            <person name="Tice H."/>
            <person name="Bruce D."/>
            <person name="Goodwin L."/>
            <person name="Pitluck S."/>
            <person name="Schmutz J."/>
            <person name="Larimer F."/>
            <person name="Land M."/>
            <person name="Hauser L."/>
            <person name="Kyrpides N."/>
            <person name="Ovchinnikova G."/>
            <person name="Li T."/>
            <person name="Liu Z."/>
            <person name="Zhao F."/>
            <person name="Overmann J."/>
            <person name="Bryant D.A."/>
            <person name="Richardson P."/>
        </authorList>
    </citation>
    <scope>NUCLEOTIDE SEQUENCE [LARGE SCALE GENOMIC DNA]</scope>
    <source>
        <strain evidence="4">BS1</strain>
    </source>
</reference>
<sequence>MVKATVTAILSPSAIKRDTVLLTRRAVEPFRDFWCFPGGHIDRGETAKNAIIREAAEETGLELQSPVFLGYCDEIFPALGFHAVVLMFYGTARGELLPQPGEVSDIAWFSVREARSLTLAFNHQEVLTRYENHLDSL</sequence>
<dbReference type="eggNOG" id="COG1051">
    <property type="taxonomic scope" value="Bacteria"/>
</dbReference>
<dbReference type="EMBL" id="CP001101">
    <property type="protein sequence ID" value="ACE04448.1"/>
    <property type="molecule type" value="Genomic_DNA"/>
</dbReference>
<dbReference type="STRING" id="331678.Cphamn1_1522"/>
<protein>
    <submittedName>
        <fullName evidence="4">NUDIX hydrolase</fullName>
    </submittedName>
</protein>
<evidence type="ECO:0000259" key="3">
    <source>
        <dbReference type="PROSITE" id="PS51462"/>
    </source>
</evidence>
<dbReference type="OrthoDB" id="9786141at2"/>
<evidence type="ECO:0000256" key="1">
    <source>
        <dbReference type="ARBA" id="ARBA00022801"/>
    </source>
</evidence>
<dbReference type="InterPro" id="IPR015797">
    <property type="entry name" value="NUDIX_hydrolase-like_dom_sf"/>
</dbReference>
<gene>
    <name evidence="4" type="ordered locus">Cphamn1_1522</name>
</gene>
<dbReference type="PANTHER" id="PTHR43736:SF1">
    <property type="entry name" value="DIHYDRONEOPTERIN TRIPHOSPHATE DIPHOSPHATASE"/>
    <property type="match status" value="1"/>
</dbReference>
<keyword evidence="1 2" id="KW-0378">Hydrolase</keyword>
<dbReference type="InterPro" id="IPR000086">
    <property type="entry name" value="NUDIX_hydrolase_dom"/>
</dbReference>
<organism evidence="4">
    <name type="scientific">Chlorobium phaeobacteroides (strain BS1)</name>
    <dbReference type="NCBI Taxonomy" id="331678"/>
    <lineage>
        <taxon>Bacteria</taxon>
        <taxon>Pseudomonadati</taxon>
        <taxon>Chlorobiota</taxon>
        <taxon>Chlorobiia</taxon>
        <taxon>Chlorobiales</taxon>
        <taxon>Chlorobiaceae</taxon>
        <taxon>Chlorobium/Pelodictyon group</taxon>
        <taxon>Chlorobium</taxon>
    </lineage>
</organism>
<dbReference type="AlphaFoldDB" id="B3EJS9"/>
<dbReference type="PANTHER" id="PTHR43736">
    <property type="entry name" value="ADP-RIBOSE PYROPHOSPHATASE"/>
    <property type="match status" value="1"/>
</dbReference>
<evidence type="ECO:0000256" key="2">
    <source>
        <dbReference type="RuleBase" id="RU003476"/>
    </source>
</evidence>
<feature type="domain" description="Nudix hydrolase" evidence="3">
    <location>
        <begin position="1"/>
        <end position="131"/>
    </location>
</feature>
<dbReference type="InterPro" id="IPR020084">
    <property type="entry name" value="NUDIX_hydrolase_CS"/>
</dbReference>
<evidence type="ECO:0000313" key="4">
    <source>
        <dbReference type="EMBL" id="ACE04448.1"/>
    </source>
</evidence>
<accession>B3EJS9</accession>
<dbReference type="KEGG" id="cpb:Cphamn1_1522"/>
<dbReference type="PRINTS" id="PR00502">
    <property type="entry name" value="NUDIXFAMILY"/>
</dbReference>